<dbReference type="GeneID" id="89950778"/>
<evidence type="ECO:0000313" key="2">
    <source>
        <dbReference type="EMBL" id="KAK4509789.1"/>
    </source>
</evidence>
<comment type="caution">
    <text evidence="2">The sequence shown here is derived from an EMBL/GenBank/DDBJ whole genome shotgun (WGS) entry which is preliminary data.</text>
</comment>
<evidence type="ECO:0000313" key="3">
    <source>
        <dbReference type="Proteomes" id="UP001304243"/>
    </source>
</evidence>
<proteinExistence type="predicted"/>
<keyword evidence="3" id="KW-1185">Reference proteome</keyword>
<organism evidence="2 3">
    <name type="scientific">Mucor velutinosus</name>
    <dbReference type="NCBI Taxonomy" id="708070"/>
    <lineage>
        <taxon>Eukaryota</taxon>
        <taxon>Fungi</taxon>
        <taxon>Fungi incertae sedis</taxon>
        <taxon>Mucoromycota</taxon>
        <taxon>Mucoromycotina</taxon>
        <taxon>Mucoromycetes</taxon>
        <taxon>Mucorales</taxon>
        <taxon>Mucorineae</taxon>
        <taxon>Mucoraceae</taxon>
        <taxon>Mucor</taxon>
    </lineage>
</organism>
<protein>
    <submittedName>
        <fullName evidence="2">Uncharacterized protein</fullName>
    </submittedName>
</protein>
<dbReference type="AlphaFoldDB" id="A0AAN7D4W9"/>
<reference evidence="2 3" key="1">
    <citation type="submission" date="2022-11" db="EMBL/GenBank/DDBJ databases">
        <title>Mucor velutinosus strain NIH1002 WGS.</title>
        <authorList>
            <person name="Subramanian P."/>
            <person name="Mullikin J.C."/>
            <person name="Segre J.A."/>
            <person name="Zelazny A.M."/>
        </authorList>
    </citation>
    <scope>NUCLEOTIDE SEQUENCE [LARGE SCALE GENOMIC DNA]</scope>
    <source>
        <strain evidence="2 3">NIH1002</strain>
    </source>
</reference>
<feature type="region of interest" description="Disordered" evidence="1">
    <location>
        <begin position="84"/>
        <end position="109"/>
    </location>
</feature>
<gene>
    <name evidence="2" type="ORF">ATC70_007092</name>
</gene>
<dbReference type="EMBL" id="JASEJX010000038">
    <property type="protein sequence ID" value="KAK4509789.1"/>
    <property type="molecule type" value="Genomic_DNA"/>
</dbReference>
<evidence type="ECO:0000256" key="1">
    <source>
        <dbReference type="SAM" id="MobiDB-lite"/>
    </source>
</evidence>
<dbReference type="RefSeq" id="XP_064676455.1">
    <property type="nucleotide sequence ID" value="XM_064826357.1"/>
</dbReference>
<feature type="compositionally biased region" description="Low complexity" evidence="1">
    <location>
        <begin position="95"/>
        <end position="109"/>
    </location>
</feature>
<accession>A0AAN7D4W9</accession>
<sequence length="396" mass="44886">MTGADVFAVHTTEHFLHWKRYFDPSFAVWQRAPRQLILGIARGTFNLQPFFLPLCVPSSTASPLPSSPSLQPFADHLTTDNNLVMTSTGYDNDRSGGSSSSSSSIPSSTVASNESLATSSSSSKSFANQYEVTISKQEALEHFKQLMHVEQPLNVTLFEYIFVTSIQQKLILERRFGPATNTTRQIEGWVNSCSVWGKRTAMKSDGKKLEGRWLWVLLDKHLDINVIEDLARYEQHCRHHPMTTIGYARKSKGKERTNTRCKLLSEMVHRLRKKSLCTKVYVSPYCDANQPLESRDSKGNYKHHLELIDDCDGDMTTFMKLLKTKFKPIRLAVIDFAGLSTEPNDIRAFVKKFTQIEEIVIDHGLTFTVLSRHDLLTNQAIINKFDCRTGCVKRSA</sequence>
<dbReference type="Proteomes" id="UP001304243">
    <property type="component" value="Unassembled WGS sequence"/>
</dbReference>
<name>A0AAN7D4W9_9FUNG</name>